<feature type="transmembrane region" description="Helical" evidence="1">
    <location>
        <begin position="85"/>
        <end position="102"/>
    </location>
</feature>
<proteinExistence type="predicted"/>
<feature type="transmembrane region" description="Helical" evidence="1">
    <location>
        <begin position="108"/>
        <end position="124"/>
    </location>
</feature>
<reference evidence="2 3" key="1">
    <citation type="journal article" date="2024" name="Nat. Commun.">
        <title>Phylogenomics reveals the evolutionary origins of lichenization in chlorophyte algae.</title>
        <authorList>
            <person name="Puginier C."/>
            <person name="Libourel C."/>
            <person name="Otte J."/>
            <person name="Skaloud P."/>
            <person name="Haon M."/>
            <person name="Grisel S."/>
            <person name="Petersen M."/>
            <person name="Berrin J.G."/>
            <person name="Delaux P.M."/>
            <person name="Dal Grande F."/>
            <person name="Keller J."/>
        </authorList>
    </citation>
    <scope>NUCLEOTIDE SEQUENCE [LARGE SCALE GENOMIC DNA]</scope>
    <source>
        <strain evidence="2 3">SAG 2036</strain>
    </source>
</reference>
<keyword evidence="1" id="KW-0472">Membrane</keyword>
<feature type="transmembrane region" description="Helical" evidence="1">
    <location>
        <begin position="53"/>
        <end position="73"/>
    </location>
</feature>
<evidence type="ECO:0000313" key="3">
    <source>
        <dbReference type="Proteomes" id="UP001465755"/>
    </source>
</evidence>
<evidence type="ECO:0000256" key="1">
    <source>
        <dbReference type="SAM" id="Phobius"/>
    </source>
</evidence>
<organism evidence="2 3">
    <name type="scientific">Symbiochloris irregularis</name>
    <dbReference type="NCBI Taxonomy" id="706552"/>
    <lineage>
        <taxon>Eukaryota</taxon>
        <taxon>Viridiplantae</taxon>
        <taxon>Chlorophyta</taxon>
        <taxon>core chlorophytes</taxon>
        <taxon>Trebouxiophyceae</taxon>
        <taxon>Trebouxiales</taxon>
        <taxon>Trebouxiaceae</taxon>
        <taxon>Symbiochloris</taxon>
    </lineage>
</organism>
<gene>
    <name evidence="2" type="ORF">WJX73_000222</name>
</gene>
<dbReference type="Proteomes" id="UP001465755">
    <property type="component" value="Unassembled WGS sequence"/>
</dbReference>
<evidence type="ECO:0000313" key="2">
    <source>
        <dbReference type="EMBL" id="KAK9803044.1"/>
    </source>
</evidence>
<dbReference type="EMBL" id="JALJOQ010000063">
    <property type="protein sequence ID" value="KAK9803044.1"/>
    <property type="molecule type" value="Genomic_DNA"/>
</dbReference>
<feature type="transmembrane region" description="Helical" evidence="1">
    <location>
        <begin position="163"/>
        <end position="182"/>
    </location>
</feature>
<accession>A0AAW1P2X5</accession>
<keyword evidence="3" id="KW-1185">Reference proteome</keyword>
<name>A0AAW1P2X5_9CHLO</name>
<keyword evidence="1" id="KW-0812">Transmembrane</keyword>
<sequence length="230" mass="26213">MPTRGFHSRALELEFVQAYSRDSVKASTCLRFVQATCMAAGLRALQWEKHSSLLLTVGVSCILTELLTALLVLKSKEYHRHDQFKSYRFVVASAGYMLQVLICEKPVVNVSIFPTMSHALLIIFDQMRLQSTVNVYIVNSVIFLLCQANALMTPRLHHTLTSAARDITLFALGGFLLPCWILHNLEVQARQRFLARTQNLETDDLGEFWARKLHMYDRGRGRMRSGAHRS</sequence>
<feature type="transmembrane region" description="Helical" evidence="1">
    <location>
        <begin position="133"/>
        <end position="151"/>
    </location>
</feature>
<protein>
    <submittedName>
        <fullName evidence="2">Uncharacterized protein</fullName>
    </submittedName>
</protein>
<dbReference type="AlphaFoldDB" id="A0AAW1P2X5"/>
<comment type="caution">
    <text evidence="2">The sequence shown here is derived from an EMBL/GenBank/DDBJ whole genome shotgun (WGS) entry which is preliminary data.</text>
</comment>
<keyword evidence="1" id="KW-1133">Transmembrane helix</keyword>